<evidence type="ECO:0000313" key="3">
    <source>
        <dbReference type="Proteomes" id="UP001187531"/>
    </source>
</evidence>
<keyword evidence="3" id="KW-1185">Reference proteome</keyword>
<accession>A0AA88KXT0</accession>
<keyword evidence="1" id="KW-0812">Transmembrane</keyword>
<organism evidence="2 3">
    <name type="scientific">Artemia franciscana</name>
    <name type="common">Brine shrimp</name>
    <name type="synonym">Artemia sanfranciscana</name>
    <dbReference type="NCBI Taxonomy" id="6661"/>
    <lineage>
        <taxon>Eukaryota</taxon>
        <taxon>Metazoa</taxon>
        <taxon>Ecdysozoa</taxon>
        <taxon>Arthropoda</taxon>
        <taxon>Crustacea</taxon>
        <taxon>Branchiopoda</taxon>
        <taxon>Anostraca</taxon>
        <taxon>Artemiidae</taxon>
        <taxon>Artemia</taxon>
    </lineage>
</organism>
<evidence type="ECO:0000313" key="2">
    <source>
        <dbReference type="EMBL" id="KAK2711508.1"/>
    </source>
</evidence>
<comment type="caution">
    <text evidence="2">The sequence shown here is derived from an EMBL/GenBank/DDBJ whole genome shotgun (WGS) entry which is preliminary data.</text>
</comment>
<gene>
    <name evidence="2" type="ORF">QYM36_012613</name>
</gene>
<keyword evidence="1" id="KW-1133">Transmembrane helix</keyword>
<reference evidence="2" key="1">
    <citation type="submission" date="2023-07" db="EMBL/GenBank/DDBJ databases">
        <title>Chromosome-level genome assembly of Artemia franciscana.</title>
        <authorList>
            <person name="Jo E."/>
        </authorList>
    </citation>
    <scope>NUCLEOTIDE SEQUENCE</scope>
    <source>
        <tissue evidence="2">Whole body</tissue>
    </source>
</reference>
<name>A0AA88KXT0_ARTSF</name>
<dbReference type="Proteomes" id="UP001187531">
    <property type="component" value="Unassembled WGS sequence"/>
</dbReference>
<keyword evidence="1" id="KW-0472">Membrane</keyword>
<dbReference type="AlphaFoldDB" id="A0AA88KXT0"/>
<feature type="non-terminal residue" evidence="2">
    <location>
        <position position="1"/>
    </location>
</feature>
<proteinExistence type="predicted"/>
<protein>
    <submittedName>
        <fullName evidence="2">Uncharacterized protein</fullName>
    </submittedName>
</protein>
<dbReference type="EMBL" id="JAVRJZ010000016">
    <property type="protein sequence ID" value="KAK2711508.1"/>
    <property type="molecule type" value="Genomic_DNA"/>
</dbReference>
<feature type="transmembrane region" description="Helical" evidence="1">
    <location>
        <begin position="20"/>
        <end position="38"/>
    </location>
</feature>
<sequence length="66" mass="7660">ILPPPLQQFFFHGRAQLGTHLFYIVLLADLLFYPMIIYSSPEVSCLTILLWNAIRPAPFRCPRVFP</sequence>
<feature type="non-terminal residue" evidence="2">
    <location>
        <position position="66"/>
    </location>
</feature>
<evidence type="ECO:0000256" key="1">
    <source>
        <dbReference type="SAM" id="Phobius"/>
    </source>
</evidence>